<accession>A0AA39YA02</accession>
<keyword evidence="2" id="KW-1185">Reference proteome</keyword>
<dbReference type="EMBL" id="JAUJDW010000045">
    <property type="protein sequence ID" value="KAK0647711.1"/>
    <property type="molecule type" value="Genomic_DNA"/>
</dbReference>
<gene>
    <name evidence="1" type="ORF">DIS24_g7458</name>
</gene>
<reference evidence="1" key="1">
    <citation type="submission" date="2023-06" db="EMBL/GenBank/DDBJ databases">
        <title>Multi-omics analyses reveal the molecular pathogenesis toolkit of Lasiodiplodia hormozganensis, a cross-kingdom pathogen.</title>
        <authorList>
            <person name="Felix C."/>
            <person name="Meneses R."/>
            <person name="Goncalves M.F.M."/>
            <person name="Tilleman L."/>
            <person name="Duarte A.S."/>
            <person name="Jorrin-Novo J.V."/>
            <person name="Van De Peer Y."/>
            <person name="Deforce D."/>
            <person name="Van Nieuwerburgh F."/>
            <person name="Esteves A.C."/>
            <person name="Alves A."/>
        </authorList>
    </citation>
    <scope>NUCLEOTIDE SEQUENCE</scope>
    <source>
        <strain evidence="1">CBS 339.90</strain>
    </source>
</reference>
<evidence type="ECO:0000313" key="1">
    <source>
        <dbReference type="EMBL" id="KAK0647711.1"/>
    </source>
</evidence>
<dbReference type="Proteomes" id="UP001175001">
    <property type="component" value="Unassembled WGS sequence"/>
</dbReference>
<dbReference type="Pfam" id="PF08192">
    <property type="entry name" value="Peptidase_S64"/>
    <property type="match status" value="1"/>
</dbReference>
<sequence>MSNLRSSSMAQGSNGAPAVSKTIKSRMLNDEQVKANIVEGRFRVGWPRLVPQPTRTRLVANQNYYIKDYEERLPVFTAILFNQGIVYSKCCLVERKAAGTSHSSYLTLLVEANSREGTWCNAVLQLVKVLETVVINHDGPIHVEIIERGLDDPRVLPVGASDAMLPVWRTLAPSSIQTLSEFPVHWKLLSLVKIGYGVPGDQTKQPVTTVLVEAWDADEDIWELEIVPRLSVLIADTGIPNLEIWQAYKYSKEEWCENVSRLPERTWWEKPLRIGDGLGPWGSPSTGTLGGIVIIEDLVKGERTKCLLTNSHVVRNCPGLTTQSNKALKSLDIVATQSGRIVNSPTESDVARKIRLLQTEIKHLKMVISHRLPGGSHRFVADRLKMVKNLEDKVLRLSDNSQFTAGSVRALSSFQNLFGPDNDKSIALDWALVQVCPSRPVNAQFSRDNQTQGSLDMPFWTRWEEFERWKKISSFKSGDVLKVGRATGWTSGGLNYARAWLNARGEECDTVVECMRVENPRRQWHPFSVGGDQGSMIFDASDGACVGLLFSGDEGQTYGLITPIEDVFHSIEETTGCKVVLPRLVS</sequence>
<organism evidence="1 2">
    <name type="scientific">Lasiodiplodia hormozganensis</name>
    <dbReference type="NCBI Taxonomy" id="869390"/>
    <lineage>
        <taxon>Eukaryota</taxon>
        <taxon>Fungi</taxon>
        <taxon>Dikarya</taxon>
        <taxon>Ascomycota</taxon>
        <taxon>Pezizomycotina</taxon>
        <taxon>Dothideomycetes</taxon>
        <taxon>Dothideomycetes incertae sedis</taxon>
        <taxon>Botryosphaeriales</taxon>
        <taxon>Botryosphaeriaceae</taxon>
        <taxon>Lasiodiplodia</taxon>
    </lineage>
</organism>
<name>A0AA39YA02_9PEZI</name>
<protein>
    <submittedName>
        <fullName evidence="1">Uncharacterized protein</fullName>
    </submittedName>
</protein>
<dbReference type="AlphaFoldDB" id="A0AA39YA02"/>
<dbReference type="InterPro" id="IPR012985">
    <property type="entry name" value="Peptidase_S64_Ssy5"/>
</dbReference>
<evidence type="ECO:0000313" key="2">
    <source>
        <dbReference type="Proteomes" id="UP001175001"/>
    </source>
</evidence>
<proteinExistence type="predicted"/>
<comment type="caution">
    <text evidence="1">The sequence shown here is derived from an EMBL/GenBank/DDBJ whole genome shotgun (WGS) entry which is preliminary data.</text>
</comment>